<dbReference type="GO" id="GO:0004879">
    <property type="term" value="F:nuclear receptor activity"/>
    <property type="evidence" value="ECO:0007669"/>
    <property type="project" value="TreeGrafter"/>
</dbReference>
<feature type="domain" description="Nuclear receptor" evidence="11">
    <location>
        <begin position="440"/>
        <end position="516"/>
    </location>
</feature>
<evidence type="ECO:0000256" key="6">
    <source>
        <dbReference type="ARBA" id="ARBA00023125"/>
    </source>
</evidence>
<evidence type="ECO:0000313" key="12">
    <source>
        <dbReference type="EMBL" id="KAI1712747.1"/>
    </source>
</evidence>
<dbReference type="GO" id="GO:0009755">
    <property type="term" value="P:hormone-mediated signaling pathway"/>
    <property type="evidence" value="ECO:0007669"/>
    <property type="project" value="TreeGrafter"/>
</dbReference>
<dbReference type="SMART" id="SM00399">
    <property type="entry name" value="ZnF_C4"/>
    <property type="match status" value="1"/>
</dbReference>
<dbReference type="Gene3D" id="3.30.50.10">
    <property type="entry name" value="Erythroid Transcription Factor GATA-1, subunit A"/>
    <property type="match status" value="1"/>
</dbReference>
<dbReference type="PANTHER" id="PTHR24082:SF473">
    <property type="entry name" value="ECDYSONE-INDUCED PROTEIN 75B, ISOFORM B"/>
    <property type="match status" value="1"/>
</dbReference>
<evidence type="ECO:0000259" key="11">
    <source>
        <dbReference type="PROSITE" id="PS51030"/>
    </source>
</evidence>
<evidence type="ECO:0000256" key="3">
    <source>
        <dbReference type="ARBA" id="ARBA00022771"/>
    </source>
</evidence>
<evidence type="ECO:0000256" key="7">
    <source>
        <dbReference type="ARBA" id="ARBA00023163"/>
    </source>
</evidence>
<dbReference type="Proteomes" id="UP001201812">
    <property type="component" value="Unassembled WGS sequence"/>
</dbReference>
<dbReference type="GO" id="GO:0000122">
    <property type="term" value="P:negative regulation of transcription by RNA polymerase II"/>
    <property type="evidence" value="ECO:0007669"/>
    <property type="project" value="TreeGrafter"/>
</dbReference>
<evidence type="ECO:0000256" key="5">
    <source>
        <dbReference type="ARBA" id="ARBA00023015"/>
    </source>
</evidence>
<evidence type="ECO:0000256" key="10">
    <source>
        <dbReference type="SAM" id="MobiDB-lite"/>
    </source>
</evidence>
<feature type="compositionally biased region" description="Polar residues" evidence="10">
    <location>
        <begin position="314"/>
        <end position="328"/>
    </location>
</feature>
<accession>A0AAD4N3R8</accession>
<dbReference type="Pfam" id="PF00105">
    <property type="entry name" value="zf-C4"/>
    <property type="match status" value="1"/>
</dbReference>
<dbReference type="SUPFAM" id="SSF57716">
    <property type="entry name" value="Glucocorticoid receptor-like (DNA-binding domain)"/>
    <property type="match status" value="1"/>
</dbReference>
<dbReference type="GO" id="GO:0045944">
    <property type="term" value="P:positive regulation of transcription by RNA polymerase II"/>
    <property type="evidence" value="ECO:0007669"/>
    <property type="project" value="TreeGrafter"/>
</dbReference>
<organism evidence="12 13">
    <name type="scientific">Ditylenchus destructor</name>
    <dbReference type="NCBI Taxonomy" id="166010"/>
    <lineage>
        <taxon>Eukaryota</taxon>
        <taxon>Metazoa</taxon>
        <taxon>Ecdysozoa</taxon>
        <taxon>Nematoda</taxon>
        <taxon>Chromadorea</taxon>
        <taxon>Rhabditida</taxon>
        <taxon>Tylenchina</taxon>
        <taxon>Tylenchomorpha</taxon>
        <taxon>Sphaerularioidea</taxon>
        <taxon>Anguinidae</taxon>
        <taxon>Anguininae</taxon>
        <taxon>Ditylenchus</taxon>
    </lineage>
</organism>
<dbReference type="PANTHER" id="PTHR24082">
    <property type="entry name" value="NUCLEAR HORMONE RECEPTOR"/>
    <property type="match status" value="1"/>
</dbReference>
<keyword evidence="7" id="KW-0804">Transcription</keyword>
<sequence>MRPSLSHSILQLGPSGYFKTDSVWITVCNHCKSEHRDKHRIKLDKPGTIQDYAPICVVDRGHKAAPTRQHFSQCGVVSSLAAAVLVFTSIAALPKMGDGDRSVGRPLVAPTHFPLPRCCCRTMDVQTLMSSFWPSAFPAGSAPGNLFSQLTAAAVASANSNSHTSQNHFHAQHNTIVSSLTNGFSTSAKTSHTMPPPPLAPPIRISPTLALIDAHSGLPTAAEAGPAGGGCVDTYSLEQLAGALTSRSAQTHHQLTAESLGQLAASLAAQQPSACIPSVATSSSAALPSPSWRGSIPNPPASSSSSVIRRPANQHTSRSQSSVRSQLASAAPTPPAFDRYSNLQASNPYLSAALSSGSSNGIHTSAFHAPMPYSSGIGPENLPGLIPPSARHEPATMSDFLHEALSNEFDTYMAYNTDANLSPTADGSLNHFNMTGHIEAVRCRVCNDVASGFHYGINSCEGCKGFFRRSIQQKIQYKPCAKVQGCAIVRSNRNRCQYCRFQKCMAVGMSRDGECANRAFLCRLNFSLGPSIRPHEHDDDEKDQWGSVNCSPISQVTRSPGGREKSFPSFPFFSFCRCFLAMVPLSSSPYYVPRRAGGSQREWLFSYDAGSILHVHCHTRTITVEMRDFEIIKSNTIRNFERK</sequence>
<keyword evidence="3" id="KW-0863">Zinc-finger</keyword>
<dbReference type="InterPro" id="IPR001628">
    <property type="entry name" value="Znf_hrmn_rcpt"/>
</dbReference>
<proteinExistence type="inferred from homology"/>
<dbReference type="PRINTS" id="PR00047">
    <property type="entry name" value="STROIDFINGER"/>
</dbReference>
<dbReference type="EMBL" id="JAKKPZ010000017">
    <property type="protein sequence ID" value="KAI1712747.1"/>
    <property type="molecule type" value="Genomic_DNA"/>
</dbReference>
<keyword evidence="4" id="KW-0862">Zinc</keyword>
<keyword evidence="6" id="KW-0238">DNA-binding</keyword>
<dbReference type="GO" id="GO:0000978">
    <property type="term" value="F:RNA polymerase II cis-regulatory region sequence-specific DNA binding"/>
    <property type="evidence" value="ECO:0007669"/>
    <property type="project" value="TreeGrafter"/>
</dbReference>
<keyword evidence="8" id="KW-0675">Receptor</keyword>
<evidence type="ECO:0000256" key="2">
    <source>
        <dbReference type="ARBA" id="ARBA00022723"/>
    </source>
</evidence>
<dbReference type="InterPro" id="IPR050234">
    <property type="entry name" value="Nuclear_hormone_rcpt_NR1"/>
</dbReference>
<dbReference type="AlphaFoldDB" id="A0AAD4N3R8"/>
<evidence type="ECO:0000256" key="8">
    <source>
        <dbReference type="ARBA" id="ARBA00023170"/>
    </source>
</evidence>
<evidence type="ECO:0000256" key="4">
    <source>
        <dbReference type="ARBA" id="ARBA00022833"/>
    </source>
</evidence>
<gene>
    <name evidence="12" type="ORF">DdX_09372</name>
</gene>
<dbReference type="GO" id="GO:0030154">
    <property type="term" value="P:cell differentiation"/>
    <property type="evidence" value="ECO:0007669"/>
    <property type="project" value="TreeGrafter"/>
</dbReference>
<reference evidence="12" key="1">
    <citation type="submission" date="2022-01" db="EMBL/GenBank/DDBJ databases">
        <title>Genome Sequence Resource for Two Populations of Ditylenchus destructor, the Migratory Endoparasitic Phytonematode.</title>
        <authorList>
            <person name="Zhang H."/>
            <person name="Lin R."/>
            <person name="Xie B."/>
        </authorList>
    </citation>
    <scope>NUCLEOTIDE SEQUENCE</scope>
    <source>
        <strain evidence="12">BazhouSP</strain>
    </source>
</reference>
<protein>
    <submittedName>
        <fullName evidence="12">Zinc finger, c4 type (Two domains) domain-containing protein</fullName>
    </submittedName>
</protein>
<dbReference type="GO" id="GO:0008270">
    <property type="term" value="F:zinc ion binding"/>
    <property type="evidence" value="ECO:0007669"/>
    <property type="project" value="UniProtKB-KW"/>
</dbReference>
<feature type="region of interest" description="Disordered" evidence="10">
    <location>
        <begin position="286"/>
        <end position="339"/>
    </location>
</feature>
<dbReference type="PROSITE" id="PS51030">
    <property type="entry name" value="NUCLEAR_REC_DBD_2"/>
    <property type="match status" value="1"/>
</dbReference>
<comment type="similarity">
    <text evidence="1">Belongs to the nuclear hormone receptor family.</text>
</comment>
<evidence type="ECO:0000256" key="9">
    <source>
        <dbReference type="ARBA" id="ARBA00023242"/>
    </source>
</evidence>
<dbReference type="InterPro" id="IPR013088">
    <property type="entry name" value="Znf_NHR/GATA"/>
</dbReference>
<keyword evidence="9" id="KW-0539">Nucleus</keyword>
<name>A0AAD4N3R8_9BILA</name>
<evidence type="ECO:0000313" key="13">
    <source>
        <dbReference type="Proteomes" id="UP001201812"/>
    </source>
</evidence>
<keyword evidence="13" id="KW-1185">Reference proteome</keyword>
<keyword evidence="2" id="KW-0479">Metal-binding</keyword>
<feature type="compositionally biased region" description="Low complexity" evidence="10">
    <location>
        <begin position="301"/>
        <end position="313"/>
    </location>
</feature>
<comment type="caution">
    <text evidence="12">The sequence shown here is derived from an EMBL/GenBank/DDBJ whole genome shotgun (WGS) entry which is preliminary data.</text>
</comment>
<keyword evidence="5" id="KW-0805">Transcription regulation</keyword>
<dbReference type="PROSITE" id="PS00031">
    <property type="entry name" value="NUCLEAR_REC_DBD_1"/>
    <property type="match status" value="1"/>
</dbReference>
<evidence type="ECO:0000256" key="1">
    <source>
        <dbReference type="ARBA" id="ARBA00005993"/>
    </source>
</evidence>